<gene>
    <name evidence="2" type="ORF">SRIMR7_03235</name>
</gene>
<dbReference type="RefSeq" id="WP_202479933.1">
    <property type="nucleotide sequence ID" value="NZ_CP043497.1"/>
</dbReference>
<organism evidence="2 3">
    <name type="scientific">Streptomyces rimosus subsp. rimosus</name>
    <dbReference type="NCBI Taxonomy" id="132474"/>
    <lineage>
        <taxon>Bacteria</taxon>
        <taxon>Bacillati</taxon>
        <taxon>Actinomycetota</taxon>
        <taxon>Actinomycetes</taxon>
        <taxon>Kitasatosporales</taxon>
        <taxon>Streptomycetaceae</taxon>
        <taxon>Streptomyces</taxon>
    </lineage>
</organism>
<sequence length="131" mass="13712">MAARIQDLYGTPLAELKAHAQSQPPGMLAALLAMHHDLAFAEQSITFHRDRLTELVRPERQIGAHEASHVLDCARQLAVAVAVRDVQAKAASGVLQSLGRVAAPEAPPAPVPTEPAVPAAPAPAANAARSR</sequence>
<proteinExistence type="predicted"/>
<feature type="compositionally biased region" description="Pro residues" evidence="1">
    <location>
        <begin position="105"/>
        <end position="121"/>
    </location>
</feature>
<dbReference type="GeneID" id="66859779"/>
<dbReference type="EMBL" id="CP094298">
    <property type="protein sequence ID" value="UNZ01146.1"/>
    <property type="molecule type" value="Genomic_DNA"/>
</dbReference>
<dbReference type="Proteomes" id="UP000829494">
    <property type="component" value="Chromosome"/>
</dbReference>
<feature type="region of interest" description="Disordered" evidence="1">
    <location>
        <begin position="103"/>
        <end position="131"/>
    </location>
</feature>
<evidence type="ECO:0000256" key="1">
    <source>
        <dbReference type="SAM" id="MobiDB-lite"/>
    </source>
</evidence>
<protein>
    <submittedName>
        <fullName evidence="2">Uncharacterized protein</fullName>
    </submittedName>
</protein>
<name>A0ABY3YT17_STRRM</name>
<evidence type="ECO:0000313" key="2">
    <source>
        <dbReference type="EMBL" id="UNZ01146.1"/>
    </source>
</evidence>
<feature type="compositionally biased region" description="Low complexity" evidence="1">
    <location>
        <begin position="122"/>
        <end position="131"/>
    </location>
</feature>
<keyword evidence="3" id="KW-1185">Reference proteome</keyword>
<reference evidence="2 3" key="1">
    <citation type="submission" date="2022-03" db="EMBL/GenBank/DDBJ databases">
        <title>Complete genome of Streptomyces rimosus ssp. rimosus R7 (=ATCC 10970).</title>
        <authorList>
            <person name="Beganovic S."/>
            <person name="Ruckert C."/>
            <person name="Busche T."/>
            <person name="Kalinowski J."/>
            <person name="Wittmann C."/>
        </authorList>
    </citation>
    <scope>NUCLEOTIDE SEQUENCE [LARGE SCALE GENOMIC DNA]</scope>
    <source>
        <strain evidence="2 3">R7</strain>
    </source>
</reference>
<accession>A0ABY3YT17</accession>
<evidence type="ECO:0000313" key="3">
    <source>
        <dbReference type="Proteomes" id="UP000829494"/>
    </source>
</evidence>